<dbReference type="Proteomes" id="UP000193380">
    <property type="component" value="Unassembled WGS sequence"/>
</dbReference>
<dbReference type="EMBL" id="FR906140">
    <property type="protein sequence ID" value="CDQ83258.1"/>
    <property type="molecule type" value="Genomic_DNA"/>
</dbReference>
<sequence>MNVEVFAMTLRHWVRLSDSLLNLIALRYGGSSGNISLESFISLVLRVDRMAKIFRQLNEGGAISLRDNEVINCS</sequence>
<reference evidence="2" key="1">
    <citation type="journal article" date="2014" name="Nat. Commun.">
        <title>The rainbow trout genome provides novel insights into evolution after whole-genome duplication in vertebrates.</title>
        <authorList>
            <person name="Berthelot C."/>
            <person name="Brunet F."/>
            <person name="Chalopin D."/>
            <person name="Juanchich A."/>
            <person name="Bernard M."/>
            <person name="Noel B."/>
            <person name="Bento P."/>
            <person name="Da Silva C."/>
            <person name="Labadie K."/>
            <person name="Alberti A."/>
            <person name="Aury J.M."/>
            <person name="Louis A."/>
            <person name="Dehais P."/>
            <person name="Bardou P."/>
            <person name="Montfort J."/>
            <person name="Klopp C."/>
            <person name="Cabau C."/>
            <person name="Gaspin C."/>
            <person name="Thorgaard G.H."/>
            <person name="Boussaha M."/>
            <person name="Quillet E."/>
            <person name="Guyomard R."/>
            <person name="Galiana D."/>
            <person name="Bobe J."/>
            <person name="Volff J.N."/>
            <person name="Genet C."/>
            <person name="Wincker P."/>
            <person name="Jaillon O."/>
            <person name="Roest Crollius H."/>
            <person name="Guiguen Y."/>
        </authorList>
    </citation>
    <scope>NUCLEOTIDE SEQUENCE [LARGE SCALE GENOMIC DNA]</scope>
</reference>
<accession>A0A060XUF3</accession>
<protein>
    <recommendedName>
        <fullName evidence="1">Calpain-3/13-like C-terminal EF-hand domain-containing protein</fullName>
    </recommendedName>
</protein>
<reference evidence="2" key="2">
    <citation type="submission" date="2014-03" db="EMBL/GenBank/DDBJ databases">
        <authorList>
            <person name="Genoscope - CEA"/>
        </authorList>
    </citation>
    <scope>NUCLEOTIDE SEQUENCE</scope>
</reference>
<dbReference type="PaxDb" id="8022-A0A060XUF3"/>
<dbReference type="Gene3D" id="1.10.238.10">
    <property type="entry name" value="EF-hand"/>
    <property type="match status" value="1"/>
</dbReference>
<dbReference type="Pfam" id="PF21875">
    <property type="entry name" value="CAPN13-like_C_EFh"/>
    <property type="match status" value="1"/>
</dbReference>
<evidence type="ECO:0000313" key="3">
    <source>
        <dbReference type="Proteomes" id="UP000193380"/>
    </source>
</evidence>
<dbReference type="STRING" id="8022.A0A060XUF3"/>
<dbReference type="AlphaFoldDB" id="A0A060XUF3"/>
<name>A0A060XUF3_ONCMY</name>
<feature type="domain" description="Calpain-3/13-like C-terminal EF-hand" evidence="1">
    <location>
        <begin position="14"/>
        <end position="54"/>
    </location>
</feature>
<organism evidence="2 3">
    <name type="scientific">Oncorhynchus mykiss</name>
    <name type="common">Rainbow trout</name>
    <name type="synonym">Salmo gairdneri</name>
    <dbReference type="NCBI Taxonomy" id="8022"/>
    <lineage>
        <taxon>Eukaryota</taxon>
        <taxon>Metazoa</taxon>
        <taxon>Chordata</taxon>
        <taxon>Craniata</taxon>
        <taxon>Vertebrata</taxon>
        <taxon>Euteleostomi</taxon>
        <taxon>Actinopterygii</taxon>
        <taxon>Neopterygii</taxon>
        <taxon>Teleostei</taxon>
        <taxon>Protacanthopterygii</taxon>
        <taxon>Salmoniformes</taxon>
        <taxon>Salmonidae</taxon>
        <taxon>Salmoninae</taxon>
        <taxon>Oncorhynchus</taxon>
    </lineage>
</organism>
<evidence type="ECO:0000259" key="1">
    <source>
        <dbReference type="Pfam" id="PF21875"/>
    </source>
</evidence>
<evidence type="ECO:0000313" key="2">
    <source>
        <dbReference type="EMBL" id="CDQ83258.1"/>
    </source>
</evidence>
<gene>
    <name evidence="2" type="ORF">GSONMT00000499001</name>
</gene>
<dbReference type="SUPFAM" id="SSF47473">
    <property type="entry name" value="EF-hand"/>
    <property type="match status" value="1"/>
</dbReference>
<dbReference type="InterPro" id="IPR011992">
    <property type="entry name" value="EF-hand-dom_pair"/>
</dbReference>
<proteinExistence type="predicted"/>
<dbReference type="InterPro" id="IPR054069">
    <property type="entry name" value="CAPN3/13-like_C_EFh"/>
</dbReference>